<keyword evidence="4" id="KW-1185">Reference proteome</keyword>
<keyword evidence="1" id="KW-0067">ATP-binding</keyword>
<name>A0A8B6CWS5_MYTGA</name>
<dbReference type="EC" id="6.3.2.11" evidence="3"/>
<proteinExistence type="predicted"/>
<dbReference type="Gene3D" id="3.40.50.20">
    <property type="match status" value="1"/>
</dbReference>
<dbReference type="PROSITE" id="PS50975">
    <property type="entry name" value="ATP_GRASP"/>
    <property type="match status" value="1"/>
</dbReference>
<dbReference type="GO" id="GO:0016887">
    <property type="term" value="F:ATP hydrolysis activity"/>
    <property type="evidence" value="ECO:0007669"/>
    <property type="project" value="InterPro"/>
</dbReference>
<dbReference type="OrthoDB" id="434648at2759"/>
<keyword evidence="1" id="KW-0547">Nucleotide-binding</keyword>
<dbReference type="SUPFAM" id="SSF51735">
    <property type="entry name" value="NAD(P)-binding Rossmann-fold domains"/>
    <property type="match status" value="1"/>
</dbReference>
<comment type="caution">
    <text evidence="3">The sequence shown here is derived from an EMBL/GenBank/DDBJ whole genome shotgun (WGS) entry which is preliminary data.</text>
</comment>
<dbReference type="InterPro" id="IPR031046">
    <property type="entry name" value="CARNS1"/>
</dbReference>
<dbReference type="InterPro" id="IPR011761">
    <property type="entry name" value="ATP-grasp"/>
</dbReference>
<dbReference type="GO" id="GO:0035499">
    <property type="term" value="P:carnosine biosynthetic process"/>
    <property type="evidence" value="ECO:0007669"/>
    <property type="project" value="InterPro"/>
</dbReference>
<dbReference type="Proteomes" id="UP000596742">
    <property type="component" value="Unassembled WGS sequence"/>
</dbReference>
<dbReference type="Pfam" id="PF13535">
    <property type="entry name" value="ATP-grasp_4"/>
    <property type="match status" value="1"/>
</dbReference>
<accession>A0A8B6CWS5</accession>
<dbReference type="AlphaFoldDB" id="A0A8B6CWS5"/>
<dbReference type="SUPFAM" id="SSF56059">
    <property type="entry name" value="Glutathione synthetase ATP-binding domain-like"/>
    <property type="match status" value="1"/>
</dbReference>
<evidence type="ECO:0000256" key="1">
    <source>
        <dbReference type="PROSITE-ProRule" id="PRU00409"/>
    </source>
</evidence>
<protein>
    <submittedName>
        <fullName evidence="3">Carnosine synthase</fullName>
        <ecNumber evidence="3">6.3.2.11</ecNumber>
    </submittedName>
</protein>
<dbReference type="Gene3D" id="3.30.470.20">
    <property type="entry name" value="ATP-grasp fold, B domain"/>
    <property type="match status" value="1"/>
</dbReference>
<dbReference type="GO" id="GO:0046872">
    <property type="term" value="F:metal ion binding"/>
    <property type="evidence" value="ECO:0007669"/>
    <property type="project" value="InterPro"/>
</dbReference>
<keyword evidence="3" id="KW-0436">Ligase</keyword>
<feature type="domain" description="ATP-grasp" evidence="2">
    <location>
        <begin position="141"/>
        <end position="329"/>
    </location>
</feature>
<gene>
    <name evidence="3" type="ORF">MGAL_10B056857</name>
</gene>
<evidence type="ECO:0000313" key="3">
    <source>
        <dbReference type="EMBL" id="VDI10772.1"/>
    </source>
</evidence>
<reference evidence="3" key="1">
    <citation type="submission" date="2018-11" db="EMBL/GenBank/DDBJ databases">
        <authorList>
            <person name="Alioto T."/>
            <person name="Alioto T."/>
        </authorList>
    </citation>
    <scope>NUCLEOTIDE SEQUENCE</scope>
</reference>
<dbReference type="GO" id="GO:0005524">
    <property type="term" value="F:ATP binding"/>
    <property type="evidence" value="ECO:0007669"/>
    <property type="project" value="UniProtKB-UniRule"/>
</dbReference>
<organism evidence="3 4">
    <name type="scientific">Mytilus galloprovincialis</name>
    <name type="common">Mediterranean mussel</name>
    <dbReference type="NCBI Taxonomy" id="29158"/>
    <lineage>
        <taxon>Eukaryota</taxon>
        <taxon>Metazoa</taxon>
        <taxon>Spiralia</taxon>
        <taxon>Lophotrochozoa</taxon>
        <taxon>Mollusca</taxon>
        <taxon>Bivalvia</taxon>
        <taxon>Autobranchia</taxon>
        <taxon>Pteriomorphia</taxon>
        <taxon>Mytilida</taxon>
        <taxon>Mytiloidea</taxon>
        <taxon>Mytilidae</taxon>
        <taxon>Mytilinae</taxon>
        <taxon>Mytilus</taxon>
    </lineage>
</organism>
<dbReference type="PANTHER" id="PTHR48066:SF1">
    <property type="entry name" value="CARNOSINE SYNTHASE 1"/>
    <property type="match status" value="1"/>
</dbReference>
<dbReference type="GO" id="GO:0047730">
    <property type="term" value="F:carnosine synthase activity"/>
    <property type="evidence" value="ECO:0007669"/>
    <property type="project" value="UniProtKB-EC"/>
</dbReference>
<dbReference type="PANTHER" id="PTHR48066">
    <property type="entry name" value="CARNOSINE SYNTHASE 1"/>
    <property type="match status" value="1"/>
</dbReference>
<evidence type="ECO:0000313" key="4">
    <source>
        <dbReference type="Proteomes" id="UP000596742"/>
    </source>
</evidence>
<evidence type="ECO:0000259" key="2">
    <source>
        <dbReference type="PROSITE" id="PS50975"/>
    </source>
</evidence>
<sequence>MSTLSIIAMITPREFLAMQGKTVLVIGVGGYCQRFIWDVYKEFGIKIVLVDPDDKNLAISKVTSFIEYDFLSHQTDQEHATCIIKILKEKGITIDGCVTFLDTCGPLAAIICRQQNLYGPGQEAAYVAKYKGTTYEVLKTKDQTKQFIVKCYQMNTIFDIESAFSYVGVPAVMKPENGCCGAGVKRITDLKQFKVTYENEALTHGNNFTLMEFIEGTQHGIELILFQRELIASFVTDYGPTRKDRFTETAATMPSCLSKDAVEELMTAAHKCCIGIGLVDGVFNVEMKMTSNGPKLIEMNARMPSFYIRDWVLICYGIDLLLYTFMTCLGIRPEMTKPVSTHQIMGIACVPSVHKEHLSKSQTVDLFKDMDQKGIISYHQLSNSLGECENDGNEIPFCSLAVIDQGITKTKEKLLKVWNLIGFNTDSYDVKLFLQHF</sequence>
<dbReference type="InterPro" id="IPR036291">
    <property type="entry name" value="NAD(P)-bd_dom_sf"/>
</dbReference>
<dbReference type="EMBL" id="UYJE01002445">
    <property type="protein sequence ID" value="VDI10772.1"/>
    <property type="molecule type" value="Genomic_DNA"/>
</dbReference>